<protein>
    <recommendedName>
        <fullName evidence="5">HTH tetR-type domain-containing protein</fullName>
    </recommendedName>
</protein>
<dbReference type="AlphaFoldDB" id="A0A2T2XDR0"/>
<dbReference type="InterPro" id="IPR023772">
    <property type="entry name" value="DNA-bd_HTH_TetR-type_CS"/>
</dbReference>
<dbReference type="PANTHER" id="PTHR30055">
    <property type="entry name" value="HTH-TYPE TRANSCRIPTIONAL REGULATOR RUTR"/>
    <property type="match status" value="1"/>
</dbReference>
<dbReference type="PRINTS" id="PR00455">
    <property type="entry name" value="HTHTETR"/>
</dbReference>
<dbReference type="EMBL" id="PXYW01000035">
    <property type="protein sequence ID" value="PSR32608.1"/>
    <property type="molecule type" value="Genomic_DNA"/>
</dbReference>
<dbReference type="InterPro" id="IPR009057">
    <property type="entry name" value="Homeodomain-like_sf"/>
</dbReference>
<dbReference type="Proteomes" id="UP000242972">
    <property type="component" value="Unassembled WGS sequence"/>
</dbReference>
<comment type="caution">
    <text evidence="6">The sequence shown here is derived from an EMBL/GenBank/DDBJ whole genome shotgun (WGS) entry which is preliminary data.</text>
</comment>
<organism evidence="6 7">
    <name type="scientific">Sulfobacillus benefaciens</name>
    <dbReference type="NCBI Taxonomy" id="453960"/>
    <lineage>
        <taxon>Bacteria</taxon>
        <taxon>Bacillati</taxon>
        <taxon>Bacillota</taxon>
        <taxon>Clostridia</taxon>
        <taxon>Eubacteriales</taxon>
        <taxon>Clostridiales Family XVII. Incertae Sedis</taxon>
        <taxon>Sulfobacillus</taxon>
    </lineage>
</organism>
<name>A0A2T2XDR0_9FIRM</name>
<dbReference type="Pfam" id="PF00440">
    <property type="entry name" value="TetR_N"/>
    <property type="match status" value="1"/>
</dbReference>
<dbReference type="InterPro" id="IPR050109">
    <property type="entry name" value="HTH-type_TetR-like_transc_reg"/>
</dbReference>
<keyword evidence="3" id="KW-0804">Transcription</keyword>
<dbReference type="PANTHER" id="PTHR30055:SF240">
    <property type="entry name" value="HTH-TYPE TRANSCRIPTIONAL REGULATOR ACRR"/>
    <property type="match status" value="1"/>
</dbReference>
<evidence type="ECO:0000313" key="6">
    <source>
        <dbReference type="EMBL" id="PSR32608.1"/>
    </source>
</evidence>
<dbReference type="Gene3D" id="1.10.10.60">
    <property type="entry name" value="Homeodomain-like"/>
    <property type="match status" value="1"/>
</dbReference>
<dbReference type="PROSITE" id="PS50977">
    <property type="entry name" value="HTH_TETR_2"/>
    <property type="match status" value="1"/>
</dbReference>
<evidence type="ECO:0000313" key="7">
    <source>
        <dbReference type="Proteomes" id="UP000242972"/>
    </source>
</evidence>
<evidence type="ECO:0000259" key="5">
    <source>
        <dbReference type="PROSITE" id="PS50977"/>
    </source>
</evidence>
<dbReference type="SUPFAM" id="SSF48498">
    <property type="entry name" value="Tetracyclin repressor-like, C-terminal domain"/>
    <property type="match status" value="1"/>
</dbReference>
<dbReference type="InterPro" id="IPR036271">
    <property type="entry name" value="Tet_transcr_reg_TetR-rel_C_sf"/>
</dbReference>
<evidence type="ECO:0000256" key="4">
    <source>
        <dbReference type="PROSITE-ProRule" id="PRU00335"/>
    </source>
</evidence>
<sequence>MQDNPMPEQIISEATSLFYQYGYHGTSMRQIAEKVGIEAGSLYYYVPGKEALLMAVMSRVLNEMYERIHDPSSGLVFRDPLQNLRELIAIHVDYVVHHNEAVAVTYSEITKLSPENRIIIIGLRDRYENIFYEVVHYGIEKKSFLFPDEKIVVTFILSFLNRIPFWFHPEGRLSLEELIRLATTFIVGGLLMVKS</sequence>
<dbReference type="GO" id="GO:0000976">
    <property type="term" value="F:transcription cis-regulatory region binding"/>
    <property type="evidence" value="ECO:0007669"/>
    <property type="project" value="TreeGrafter"/>
</dbReference>
<dbReference type="InterPro" id="IPR041490">
    <property type="entry name" value="KstR2_TetR_C"/>
</dbReference>
<keyword evidence="1" id="KW-0805">Transcription regulation</keyword>
<dbReference type="SUPFAM" id="SSF46689">
    <property type="entry name" value="Homeodomain-like"/>
    <property type="match status" value="1"/>
</dbReference>
<accession>A0A2T2XDR0</accession>
<dbReference type="InterPro" id="IPR001647">
    <property type="entry name" value="HTH_TetR"/>
</dbReference>
<dbReference type="Gene3D" id="1.10.357.10">
    <property type="entry name" value="Tetracycline Repressor, domain 2"/>
    <property type="match status" value="1"/>
</dbReference>
<dbReference type="GO" id="GO:0003700">
    <property type="term" value="F:DNA-binding transcription factor activity"/>
    <property type="evidence" value="ECO:0007669"/>
    <property type="project" value="TreeGrafter"/>
</dbReference>
<evidence type="ECO:0000256" key="3">
    <source>
        <dbReference type="ARBA" id="ARBA00023163"/>
    </source>
</evidence>
<reference evidence="6 7" key="1">
    <citation type="journal article" date="2014" name="BMC Genomics">
        <title>Comparison of environmental and isolate Sulfobacillus genomes reveals diverse carbon, sulfur, nitrogen, and hydrogen metabolisms.</title>
        <authorList>
            <person name="Justice N.B."/>
            <person name="Norman A."/>
            <person name="Brown C.T."/>
            <person name="Singh A."/>
            <person name="Thomas B.C."/>
            <person name="Banfield J.F."/>
        </authorList>
    </citation>
    <scope>NUCLEOTIDE SEQUENCE [LARGE SCALE GENOMIC DNA]</scope>
    <source>
        <strain evidence="6">AMDSBA4</strain>
    </source>
</reference>
<dbReference type="PROSITE" id="PS01081">
    <property type="entry name" value="HTH_TETR_1"/>
    <property type="match status" value="1"/>
</dbReference>
<evidence type="ECO:0000256" key="1">
    <source>
        <dbReference type="ARBA" id="ARBA00023015"/>
    </source>
</evidence>
<feature type="domain" description="HTH tetR-type" evidence="5">
    <location>
        <begin position="4"/>
        <end position="64"/>
    </location>
</feature>
<evidence type="ECO:0000256" key="2">
    <source>
        <dbReference type="ARBA" id="ARBA00023125"/>
    </source>
</evidence>
<gene>
    <name evidence="6" type="ORF">C7B46_13660</name>
</gene>
<feature type="DNA-binding region" description="H-T-H motif" evidence="4">
    <location>
        <begin position="27"/>
        <end position="46"/>
    </location>
</feature>
<proteinExistence type="predicted"/>
<dbReference type="Pfam" id="PF17932">
    <property type="entry name" value="TetR_C_24"/>
    <property type="match status" value="1"/>
</dbReference>
<keyword evidence="2 4" id="KW-0238">DNA-binding</keyword>